<keyword evidence="4" id="KW-1133">Transmembrane helix</keyword>
<name>A0A1H8N936_9ACTN</name>
<evidence type="ECO:0000256" key="4">
    <source>
        <dbReference type="SAM" id="Phobius"/>
    </source>
</evidence>
<keyword evidence="4" id="KW-0812">Transmembrane</keyword>
<evidence type="ECO:0000256" key="2">
    <source>
        <dbReference type="ARBA" id="ARBA00023136"/>
    </source>
</evidence>
<keyword evidence="2 4" id="KW-0472">Membrane</keyword>
<evidence type="ECO:0000313" key="6">
    <source>
        <dbReference type="Proteomes" id="UP000181951"/>
    </source>
</evidence>
<feature type="compositionally biased region" description="Polar residues" evidence="3">
    <location>
        <begin position="1"/>
        <end position="12"/>
    </location>
</feature>
<comment type="subcellular location">
    <subcellularLocation>
        <location evidence="1">Membrane</location>
    </subcellularLocation>
</comment>
<feature type="compositionally biased region" description="Low complexity" evidence="3">
    <location>
        <begin position="242"/>
        <end position="268"/>
    </location>
</feature>
<dbReference type="GO" id="GO:0016020">
    <property type="term" value="C:membrane"/>
    <property type="evidence" value="ECO:0007669"/>
    <property type="project" value="UniProtKB-SubCell"/>
</dbReference>
<sequence length="268" mass="26814">MARSSNGGSTAATAERAPETDAKAEAVTEADPVAEGDLGVAADADPVAASDPVKPARAVKSRAPERSPASARRPVLLVAAVLALAAAVAAALTGWSWYGAAHDGSASFAKARDSVLAAGEQAVQNMNTLDHNDLGHGLDAWEASTTGDLHTQLVQGRADFEKQVQLAQTDSTAKVLSGAVTELDTRAGKASVMVALQITVTAPKAKPSVKESRLVGELTRTASGWKLSALGQAPMGDGSTGDGSTAGAAPSGAATPTAPATTQPTSGR</sequence>
<feature type="region of interest" description="Disordered" evidence="3">
    <location>
        <begin position="226"/>
        <end position="268"/>
    </location>
</feature>
<feature type="compositionally biased region" description="Low complexity" evidence="3">
    <location>
        <begin position="40"/>
        <end position="56"/>
    </location>
</feature>
<dbReference type="AlphaFoldDB" id="A0A1H8N936"/>
<feature type="transmembrane region" description="Helical" evidence="4">
    <location>
        <begin position="75"/>
        <end position="98"/>
    </location>
</feature>
<reference evidence="5 6" key="1">
    <citation type="submission" date="2016-10" db="EMBL/GenBank/DDBJ databases">
        <authorList>
            <person name="de Groot N.N."/>
        </authorList>
    </citation>
    <scope>NUCLEOTIDE SEQUENCE [LARGE SCALE GENOMIC DNA]</scope>
    <source>
        <strain evidence="5 6">CGMCC 4.2026</strain>
    </source>
</reference>
<protein>
    <submittedName>
        <fullName evidence="5">Mce-associated membrane protein</fullName>
    </submittedName>
</protein>
<evidence type="ECO:0000313" key="5">
    <source>
        <dbReference type="EMBL" id="SEO26056.1"/>
    </source>
</evidence>
<organism evidence="5 6">
    <name type="scientific">Actinacidiphila rubida</name>
    <dbReference type="NCBI Taxonomy" id="310780"/>
    <lineage>
        <taxon>Bacteria</taxon>
        <taxon>Bacillati</taxon>
        <taxon>Actinomycetota</taxon>
        <taxon>Actinomycetes</taxon>
        <taxon>Kitasatosporales</taxon>
        <taxon>Streptomycetaceae</taxon>
        <taxon>Actinacidiphila</taxon>
    </lineage>
</organism>
<keyword evidence="6" id="KW-1185">Reference proteome</keyword>
<dbReference type="EMBL" id="FODD01000021">
    <property type="protein sequence ID" value="SEO26056.1"/>
    <property type="molecule type" value="Genomic_DNA"/>
</dbReference>
<feature type="region of interest" description="Disordered" evidence="3">
    <location>
        <begin position="1"/>
        <end position="70"/>
    </location>
</feature>
<dbReference type="STRING" id="310780.SAMN05216267_102184"/>
<gene>
    <name evidence="5" type="ORF">SAMN05216267_102184</name>
</gene>
<accession>A0A1H8N936</accession>
<evidence type="ECO:0000256" key="3">
    <source>
        <dbReference type="SAM" id="MobiDB-lite"/>
    </source>
</evidence>
<feature type="compositionally biased region" description="Basic and acidic residues" evidence="3">
    <location>
        <begin position="16"/>
        <end position="26"/>
    </location>
</feature>
<evidence type="ECO:0000256" key="1">
    <source>
        <dbReference type="ARBA" id="ARBA00004370"/>
    </source>
</evidence>
<proteinExistence type="predicted"/>
<dbReference type="PANTHER" id="PTHR37042">
    <property type="entry name" value="OUTER MEMBRANE PROTEIN RV1973"/>
    <property type="match status" value="1"/>
</dbReference>
<dbReference type="PANTHER" id="PTHR37042:SF4">
    <property type="entry name" value="OUTER MEMBRANE PROTEIN RV1973"/>
    <property type="match status" value="1"/>
</dbReference>
<dbReference type="Proteomes" id="UP000181951">
    <property type="component" value="Unassembled WGS sequence"/>
</dbReference>